<accession>A0A1E5SZS0</accession>
<sequence length="392" mass="45575">MSKSVSLLLGAGFSAPKGYPIGNELNEMILACDGTEFTFHTSGVLVGEITQNYRNHYEITFDFLRDLIKFYSENVKYFDYEEFYDYLVEKAYSDENIKAVGKKFLREDQEIDSLLNNAPSIYAQMVGFYLKDREGKIYHDNEEHAGKFTLTGYTGILNCLEIWGQTSIVHVHTLNHDLYFERLSVSDWIQGELSDGFQEIGSNYYGKLLHDDRSYLVKLSYYSEGYNTKYRLYKLHGSRDYGIYYTEASDGVLRPEVYLKTRYGVGFGEFYKELMDENGKPLKYEKCWVNYHADFLTGTTSKIERYQEPLLYNRLFDHFRKNLEESESLVIIGYGAKDEEINRMLIEHFDYEKKPAFIVDPYAGKAVEELAVTLGAKIIKTELDSLSIEEFT</sequence>
<reference evidence="1 2" key="1">
    <citation type="submission" date="2016-08" db="EMBL/GenBank/DDBJ databases">
        <title>Draft genome of Fabibacter sp. strain SK-8.</title>
        <authorList>
            <person name="Wong S.-K."/>
            <person name="Hamasaki K."/>
            <person name="Yoshizawa S."/>
        </authorList>
    </citation>
    <scope>NUCLEOTIDE SEQUENCE [LARGE SCALE GENOMIC DNA]</scope>
    <source>
        <strain evidence="1 2">SK-8</strain>
    </source>
</reference>
<name>A0A1E5SZS0_9BACT</name>
<dbReference type="OrthoDB" id="1082259at2"/>
<organism evidence="1 2">
    <name type="scientific">Roseivirga misakiensis</name>
    <dbReference type="NCBI Taxonomy" id="1563681"/>
    <lineage>
        <taxon>Bacteria</taxon>
        <taxon>Pseudomonadati</taxon>
        <taxon>Bacteroidota</taxon>
        <taxon>Cytophagia</taxon>
        <taxon>Cytophagales</taxon>
        <taxon>Roseivirgaceae</taxon>
        <taxon>Roseivirga</taxon>
    </lineage>
</organism>
<evidence type="ECO:0000313" key="2">
    <source>
        <dbReference type="Proteomes" id="UP000095552"/>
    </source>
</evidence>
<protein>
    <recommendedName>
        <fullName evidence="3">SIR2-like domain-containing protein</fullName>
    </recommendedName>
</protein>
<dbReference type="STRING" id="1563681.BFP71_14325"/>
<dbReference type="RefSeq" id="WP_069836132.1">
    <property type="nucleotide sequence ID" value="NZ_MDGQ01000005.1"/>
</dbReference>
<evidence type="ECO:0008006" key="3">
    <source>
        <dbReference type="Google" id="ProtNLM"/>
    </source>
</evidence>
<evidence type="ECO:0000313" key="1">
    <source>
        <dbReference type="EMBL" id="OEK04628.1"/>
    </source>
</evidence>
<keyword evidence="2" id="KW-1185">Reference proteome</keyword>
<dbReference type="AlphaFoldDB" id="A0A1E5SZS0"/>
<dbReference type="Proteomes" id="UP000095552">
    <property type="component" value="Unassembled WGS sequence"/>
</dbReference>
<comment type="caution">
    <text evidence="1">The sequence shown here is derived from an EMBL/GenBank/DDBJ whole genome shotgun (WGS) entry which is preliminary data.</text>
</comment>
<dbReference type="EMBL" id="MDGQ01000005">
    <property type="protein sequence ID" value="OEK04628.1"/>
    <property type="molecule type" value="Genomic_DNA"/>
</dbReference>
<proteinExistence type="predicted"/>
<gene>
    <name evidence="1" type="ORF">BFP71_14325</name>
</gene>